<reference evidence="2 3" key="1">
    <citation type="submission" date="2014-11" db="EMBL/GenBank/DDBJ databases">
        <authorList>
            <person name="Park G.-S."/>
            <person name="Hong S.-J."/>
            <person name="Jung B.K."/>
            <person name="Khan A.R."/>
            <person name="Kwak Y."/>
            <person name="Shin J.-H."/>
        </authorList>
    </citation>
    <scope>NUCLEOTIDE SEQUENCE [LARGE SCALE GENOMIC DNA]</scope>
    <source>
        <strain evidence="2 3">DSM 27622</strain>
    </source>
</reference>
<dbReference type="PROSITE" id="PS51257">
    <property type="entry name" value="PROKAR_LIPOPROTEIN"/>
    <property type="match status" value="1"/>
</dbReference>
<keyword evidence="1" id="KW-0732">Signal</keyword>
<dbReference type="OrthoDB" id="1444189at2"/>
<protein>
    <recommendedName>
        <fullName evidence="4">DUF4595 domain-containing protein</fullName>
    </recommendedName>
</protein>
<evidence type="ECO:0000313" key="3">
    <source>
        <dbReference type="Proteomes" id="UP000035213"/>
    </source>
</evidence>
<feature type="signal peptide" evidence="1">
    <location>
        <begin position="1"/>
        <end position="22"/>
    </location>
</feature>
<dbReference type="RefSeq" id="WP_053327776.1">
    <property type="nucleotide sequence ID" value="NZ_CP009928.1"/>
</dbReference>
<dbReference type="KEGG" id="cgn:OK18_08930"/>
<sequence length="273" mass="30512">MKKLIISSLAIAVISSCSSSNDDISNNNNNDTTPYLLKKSTELTQDGQSYVIEYKYNGTKITESLDVTDNKKTVYTYDGDNIVKTEVYNKNGVLQVMREFTYSNGKLVSEKVTDKHQLGTLVYTENYQYLSDNHIKLNDFHSVTYDPATGTYSNIQYVEKDIYLDANGNLLSSTYTHNGTTYSTTFTYDGNNHPMKNVKGFVKMDMFSLGDGEVAYSNLATANGKYTGAVSGTTQTKGTHTLNAANYPTKSVMKYTSSSFGTNEHTYLYEYNK</sequence>
<accession>A0A0G3M269</accession>
<gene>
    <name evidence="2" type="ORF">OK18_08930</name>
</gene>
<evidence type="ECO:0000313" key="2">
    <source>
        <dbReference type="EMBL" id="AKK72730.1"/>
    </source>
</evidence>
<dbReference type="PATRIC" id="fig|1324352.5.peg.1870"/>
<organism evidence="2 3">
    <name type="scientific">Chryseobacterium gallinarum</name>
    <dbReference type="NCBI Taxonomy" id="1324352"/>
    <lineage>
        <taxon>Bacteria</taxon>
        <taxon>Pseudomonadati</taxon>
        <taxon>Bacteroidota</taxon>
        <taxon>Flavobacteriia</taxon>
        <taxon>Flavobacteriales</taxon>
        <taxon>Weeksellaceae</taxon>
        <taxon>Chryseobacterium group</taxon>
        <taxon>Chryseobacterium</taxon>
    </lineage>
</organism>
<dbReference type="Proteomes" id="UP000035213">
    <property type="component" value="Chromosome"/>
</dbReference>
<evidence type="ECO:0000256" key="1">
    <source>
        <dbReference type="SAM" id="SignalP"/>
    </source>
</evidence>
<dbReference type="EMBL" id="CP009928">
    <property type="protein sequence ID" value="AKK72730.1"/>
    <property type="molecule type" value="Genomic_DNA"/>
</dbReference>
<feature type="chain" id="PRO_5005185048" description="DUF4595 domain-containing protein" evidence="1">
    <location>
        <begin position="23"/>
        <end position="273"/>
    </location>
</feature>
<evidence type="ECO:0008006" key="4">
    <source>
        <dbReference type="Google" id="ProtNLM"/>
    </source>
</evidence>
<name>A0A0G3M269_CHRGL</name>
<proteinExistence type="predicted"/>
<dbReference type="STRING" id="1324352.OK18_08930"/>
<dbReference type="AlphaFoldDB" id="A0A0G3M269"/>